<dbReference type="GO" id="GO:0009253">
    <property type="term" value="P:peptidoglycan catabolic process"/>
    <property type="evidence" value="ECO:0007669"/>
    <property type="project" value="InterPro"/>
</dbReference>
<evidence type="ECO:0000256" key="2">
    <source>
        <dbReference type="ARBA" id="ARBA00011901"/>
    </source>
</evidence>
<gene>
    <name evidence="5" type="ordered locus">Ctha_0068</name>
</gene>
<dbReference type="FunFam" id="3.40.630.40:FF:000005">
    <property type="entry name" value="N-acetylmuramoyl-L-alanine amidase (AmiA)"/>
    <property type="match status" value="1"/>
</dbReference>
<organism evidence="5 6">
    <name type="scientific">Chloroherpeton thalassium (strain ATCC 35110 / GB-78)</name>
    <dbReference type="NCBI Taxonomy" id="517418"/>
    <lineage>
        <taxon>Bacteria</taxon>
        <taxon>Pseudomonadati</taxon>
        <taxon>Chlorobiota</taxon>
        <taxon>Chlorobiia</taxon>
        <taxon>Chlorobiales</taxon>
        <taxon>Chloroherpetonaceae</taxon>
        <taxon>Chloroherpeton</taxon>
    </lineage>
</organism>
<dbReference type="OrthoDB" id="9806267at2"/>
<evidence type="ECO:0000259" key="4">
    <source>
        <dbReference type="SMART" id="SM00646"/>
    </source>
</evidence>
<evidence type="ECO:0000256" key="1">
    <source>
        <dbReference type="ARBA" id="ARBA00001561"/>
    </source>
</evidence>
<dbReference type="STRING" id="517418.Ctha_0068"/>
<dbReference type="EMBL" id="CP001100">
    <property type="protein sequence ID" value="ACF12539.1"/>
    <property type="molecule type" value="Genomic_DNA"/>
</dbReference>
<dbReference type="EC" id="3.5.1.28" evidence="2"/>
<evidence type="ECO:0000256" key="3">
    <source>
        <dbReference type="ARBA" id="ARBA00022801"/>
    </source>
</evidence>
<dbReference type="Pfam" id="PF01520">
    <property type="entry name" value="Amidase_3"/>
    <property type="match status" value="1"/>
</dbReference>
<dbReference type="GO" id="GO:0008745">
    <property type="term" value="F:N-acetylmuramoyl-L-alanine amidase activity"/>
    <property type="evidence" value="ECO:0007669"/>
    <property type="project" value="UniProtKB-EC"/>
</dbReference>
<dbReference type="SMART" id="SM00646">
    <property type="entry name" value="Ami_3"/>
    <property type="match status" value="1"/>
</dbReference>
<dbReference type="KEGG" id="cts:Ctha_0068"/>
<dbReference type="eggNOG" id="COG0860">
    <property type="taxonomic scope" value="Bacteria"/>
</dbReference>
<dbReference type="AlphaFoldDB" id="B3QSE8"/>
<dbReference type="SUPFAM" id="SSF53187">
    <property type="entry name" value="Zn-dependent exopeptidases"/>
    <property type="match status" value="1"/>
</dbReference>
<sequence>MVFHQRSLKNKIAAHAQPAFAEGVFSTGDCDKKQHNLALLTLFLFLTLLLLLPQNALAGETISVSVTLENKQVYTKKIALYSVGNLKMVAVSELCDALRLSNTQSLADLVVTAKPESQREFCTFRPLNHFAVIRSMEGSKPAHVLQLGVAPAMIGGTIYLPPAQVARLFSSWQGLKFEYNLVTKIFTADFSQKLSASIAKSPTPPSLSEKDEKESLTLDEQDKVDTRFTIPKFSIDEKANGAIIRIYCTRPEVEYEFIRPNKNGVAYLTFRNAVGDIKNLTQTFSTGLLKEVTAFALRSGGLQLTLNFNTKRYKIKSTECKRDEKSDDFLVHVLSDVDVSEIYKTEKEKEIKALLQEDRERWKLDVIALDAGHGGKDPGAIGYSGTYEKNVVLGVVMELGKLINQYWPDVKVVYTRKTDDFIELDERGRIANQQNAKLFVSVHCNASRNQRVSGVEVYMLGLHKTDAALRVAERENAVILQEDDYKDRYKDFTDENLIMITMAQSAFSYQSQKLADLINRNIQERTKQAGRGVKQAGFMVLWTPSMPSVLVEAGYITNPREERFLKSKEGQLRVARAIFEGLKKYRSDYEAQLKAR</sequence>
<keyword evidence="3 5" id="KW-0378">Hydrolase</keyword>
<dbReference type="CDD" id="cd02696">
    <property type="entry name" value="MurNAc-LAA"/>
    <property type="match status" value="1"/>
</dbReference>
<name>B3QSE8_CHLT3</name>
<dbReference type="HOGENOM" id="CLU_035972_0_0_10"/>
<reference evidence="5 6" key="1">
    <citation type="submission" date="2008-06" db="EMBL/GenBank/DDBJ databases">
        <title>Complete sequence of Chloroherpeton thalassium ATCC 35110.</title>
        <authorList>
            <consortium name="US DOE Joint Genome Institute"/>
            <person name="Lucas S."/>
            <person name="Copeland A."/>
            <person name="Lapidus A."/>
            <person name="Glavina del Rio T."/>
            <person name="Dalin E."/>
            <person name="Tice H."/>
            <person name="Bruce D."/>
            <person name="Goodwin L."/>
            <person name="Pitluck S."/>
            <person name="Schmutz J."/>
            <person name="Larimer F."/>
            <person name="Land M."/>
            <person name="Hauser L."/>
            <person name="Kyrpides N."/>
            <person name="Mikhailova N."/>
            <person name="Liu Z."/>
            <person name="Li T."/>
            <person name="Zhao F."/>
            <person name="Overmann J."/>
            <person name="Bryant D.A."/>
            <person name="Richardson P."/>
        </authorList>
    </citation>
    <scope>NUCLEOTIDE SEQUENCE [LARGE SCALE GENOMIC DNA]</scope>
    <source>
        <strain evidence="6">ATCC 35110 / GB-78</strain>
    </source>
</reference>
<dbReference type="GO" id="GO:0030288">
    <property type="term" value="C:outer membrane-bounded periplasmic space"/>
    <property type="evidence" value="ECO:0007669"/>
    <property type="project" value="TreeGrafter"/>
</dbReference>
<keyword evidence="6" id="KW-1185">Reference proteome</keyword>
<protein>
    <recommendedName>
        <fullName evidence="2">N-acetylmuramoyl-L-alanine amidase</fullName>
        <ecNumber evidence="2">3.5.1.28</ecNumber>
    </recommendedName>
</protein>
<dbReference type="PANTHER" id="PTHR30404">
    <property type="entry name" value="N-ACETYLMURAMOYL-L-ALANINE AMIDASE"/>
    <property type="match status" value="1"/>
</dbReference>
<evidence type="ECO:0000313" key="6">
    <source>
        <dbReference type="Proteomes" id="UP000001208"/>
    </source>
</evidence>
<dbReference type="InterPro" id="IPR002508">
    <property type="entry name" value="MurNAc-LAA_cat"/>
</dbReference>
<comment type="catalytic activity">
    <reaction evidence="1">
        <text>Hydrolyzes the link between N-acetylmuramoyl residues and L-amino acid residues in certain cell-wall glycopeptides.</text>
        <dbReference type="EC" id="3.5.1.28"/>
    </reaction>
</comment>
<evidence type="ECO:0000313" key="5">
    <source>
        <dbReference type="EMBL" id="ACF12539.1"/>
    </source>
</evidence>
<accession>B3QSE8</accession>
<dbReference type="InterPro" id="IPR050695">
    <property type="entry name" value="N-acetylmuramoyl_amidase_3"/>
</dbReference>
<proteinExistence type="predicted"/>
<dbReference type="Gene3D" id="3.40.630.40">
    <property type="entry name" value="Zn-dependent exopeptidases"/>
    <property type="match status" value="1"/>
</dbReference>
<feature type="domain" description="MurNAc-LAA" evidence="4">
    <location>
        <begin position="428"/>
        <end position="583"/>
    </location>
</feature>
<dbReference type="PANTHER" id="PTHR30404:SF0">
    <property type="entry name" value="N-ACETYLMURAMOYL-L-ALANINE AMIDASE AMIC"/>
    <property type="match status" value="1"/>
</dbReference>
<dbReference type="Proteomes" id="UP000001208">
    <property type="component" value="Chromosome"/>
</dbReference>